<dbReference type="PANTHER" id="PTHR46229">
    <property type="entry name" value="BOLA TRANSCRIPTION REGULATOR"/>
    <property type="match status" value="1"/>
</dbReference>
<dbReference type="PIRSF" id="PIRSF003113">
    <property type="entry name" value="BolA"/>
    <property type="match status" value="1"/>
</dbReference>
<dbReference type="EMBL" id="QGTT01000007">
    <property type="protein sequence ID" value="PWW13034.1"/>
    <property type="molecule type" value="Genomic_DNA"/>
</dbReference>
<comment type="caution">
    <text evidence="3">The sequence shown here is derived from an EMBL/GenBank/DDBJ whole genome shotgun (WGS) entry which is preliminary data.</text>
</comment>
<dbReference type="OrthoDB" id="9812890at2"/>
<evidence type="ECO:0000313" key="4">
    <source>
        <dbReference type="Proteomes" id="UP000246964"/>
    </source>
</evidence>
<dbReference type="Pfam" id="PF01722">
    <property type="entry name" value="BolA"/>
    <property type="match status" value="1"/>
</dbReference>
<dbReference type="Gene3D" id="3.30.300.90">
    <property type="entry name" value="BolA-like"/>
    <property type="match status" value="1"/>
</dbReference>
<dbReference type="PANTHER" id="PTHR46229:SF4">
    <property type="entry name" value="ACID STRESS PROTEIN IBAG"/>
    <property type="match status" value="1"/>
</dbReference>
<sequence length="86" mass="9478">MITTESIQTLITDALPVDEVLVKLDGSHANITVVGELFAELSRVKKQQVVYAPLKAIIASGELHAVSIKTYTPTEWQREKKLAMLS</sequence>
<dbReference type="STRING" id="519453.SAMN04488070_1331"/>
<dbReference type="InterPro" id="IPR036065">
    <property type="entry name" value="BolA-like_sf"/>
</dbReference>
<comment type="similarity">
    <text evidence="1 2">Belongs to the BolA/IbaG family.</text>
</comment>
<protein>
    <submittedName>
        <fullName evidence="3">Acid stress-induced BolA-like protein IbaG/YrbA</fullName>
    </submittedName>
</protein>
<reference evidence="3 4" key="1">
    <citation type="submission" date="2018-05" db="EMBL/GenBank/DDBJ databases">
        <title>Freshwater and sediment microbial communities from various areas in North America, analyzing microbe dynamics in response to fracking.</title>
        <authorList>
            <person name="Lamendella R."/>
        </authorList>
    </citation>
    <scope>NUCLEOTIDE SEQUENCE [LARGE SCALE GENOMIC DNA]</scope>
    <source>
        <strain evidence="3 4">125B1</strain>
    </source>
</reference>
<dbReference type="AlphaFoldDB" id="A0A317QA40"/>
<accession>A0A317QA40</accession>
<dbReference type="InterPro" id="IPR050961">
    <property type="entry name" value="BolA/IbaG_stress_morph_reg"/>
</dbReference>
<organism evidence="3 4">
    <name type="scientific">Pseudidiomarina maritima</name>
    <dbReference type="NCBI Taxonomy" id="519453"/>
    <lineage>
        <taxon>Bacteria</taxon>
        <taxon>Pseudomonadati</taxon>
        <taxon>Pseudomonadota</taxon>
        <taxon>Gammaproteobacteria</taxon>
        <taxon>Alteromonadales</taxon>
        <taxon>Idiomarinaceae</taxon>
        <taxon>Pseudidiomarina</taxon>
    </lineage>
</organism>
<evidence type="ECO:0000256" key="1">
    <source>
        <dbReference type="ARBA" id="ARBA00005578"/>
    </source>
</evidence>
<keyword evidence="4" id="KW-1185">Reference proteome</keyword>
<dbReference type="InterPro" id="IPR002634">
    <property type="entry name" value="BolA"/>
</dbReference>
<dbReference type="Proteomes" id="UP000246964">
    <property type="component" value="Unassembled WGS sequence"/>
</dbReference>
<proteinExistence type="inferred from homology"/>
<dbReference type="SUPFAM" id="SSF82657">
    <property type="entry name" value="BolA-like"/>
    <property type="match status" value="1"/>
</dbReference>
<evidence type="ECO:0000256" key="2">
    <source>
        <dbReference type="RuleBase" id="RU003860"/>
    </source>
</evidence>
<name>A0A317QA40_9GAMM</name>
<evidence type="ECO:0000313" key="3">
    <source>
        <dbReference type="EMBL" id="PWW13034.1"/>
    </source>
</evidence>
<gene>
    <name evidence="3" type="ORF">DET45_10765</name>
</gene>
<dbReference type="RefSeq" id="WP_110075976.1">
    <property type="nucleotide sequence ID" value="NZ_QGTT01000007.1"/>
</dbReference>